<accession>A0ABW4L9K8</accession>
<dbReference type="PANTHER" id="PTHR34069:SF2">
    <property type="entry name" value="BETA-KETOACYL-[ACYL-CARRIER-PROTEIN] SYNTHASE III"/>
    <property type="match status" value="1"/>
</dbReference>
<dbReference type="InterPro" id="IPR016039">
    <property type="entry name" value="Thiolase-like"/>
</dbReference>
<protein>
    <submittedName>
        <fullName evidence="5">3-oxoacyl-ACP synthase III family protein</fullName>
    </submittedName>
</protein>
<dbReference type="RefSeq" id="WP_377931342.1">
    <property type="nucleotide sequence ID" value="NZ_JBHUEA010000001.1"/>
</dbReference>
<name>A0ABW4L9K8_9MICO</name>
<sequence>MPAAIAAIGVHLPERVLTNEDLAAEFPDWTVAKIAGKTGIDGRHIAADDEFSSDLAVGAVRALQRDHDVDLSTIDHLIVVTQTPDHPMPAVSSIVHGALGLPTDCGTVDLALGCSGYVHGLGLASALLDAGQASRVLLVTADTYSRLLNPADRGVRTIFGDGATATLLEPAAPGRGASAFVYGSEGSGGGALCVPGGGLRDGGLPEAADPARRGLTASGADLYMDGPAVFEFTLRVVPPAVERVLAKAGVERDAIDTWVFHQANAFMLGHLRRKLGVPEDRFVVDLADVGNTVSSTIPIALARAKDRGALAEGSRSLLLGFGVGLAWSGAIIDW</sequence>
<dbReference type="NCBIfam" id="NF006829">
    <property type="entry name" value="PRK09352.1"/>
    <property type="match status" value="1"/>
</dbReference>
<proteinExistence type="predicted"/>
<keyword evidence="6" id="KW-1185">Reference proteome</keyword>
<dbReference type="Pfam" id="PF08545">
    <property type="entry name" value="ACP_syn_III"/>
    <property type="match status" value="1"/>
</dbReference>
<evidence type="ECO:0000256" key="1">
    <source>
        <dbReference type="ARBA" id="ARBA00022679"/>
    </source>
</evidence>
<evidence type="ECO:0000259" key="3">
    <source>
        <dbReference type="Pfam" id="PF08541"/>
    </source>
</evidence>
<dbReference type="Gene3D" id="3.40.47.10">
    <property type="match status" value="1"/>
</dbReference>
<dbReference type="EMBL" id="JBHUEA010000001">
    <property type="protein sequence ID" value="MFD1720135.1"/>
    <property type="molecule type" value="Genomic_DNA"/>
</dbReference>
<dbReference type="Proteomes" id="UP001597347">
    <property type="component" value="Unassembled WGS sequence"/>
</dbReference>
<dbReference type="InterPro" id="IPR013751">
    <property type="entry name" value="ACP_syn_III_N"/>
</dbReference>
<organism evidence="5 6">
    <name type="scientific">Amnibacterium endophyticum</name>
    <dbReference type="NCBI Taxonomy" id="2109337"/>
    <lineage>
        <taxon>Bacteria</taxon>
        <taxon>Bacillati</taxon>
        <taxon>Actinomycetota</taxon>
        <taxon>Actinomycetes</taxon>
        <taxon>Micrococcales</taxon>
        <taxon>Microbacteriaceae</taxon>
        <taxon>Amnibacterium</taxon>
    </lineage>
</organism>
<evidence type="ECO:0000313" key="6">
    <source>
        <dbReference type="Proteomes" id="UP001597347"/>
    </source>
</evidence>
<keyword evidence="2" id="KW-0012">Acyltransferase</keyword>
<keyword evidence="1" id="KW-0808">Transferase</keyword>
<dbReference type="Pfam" id="PF08541">
    <property type="entry name" value="ACP_syn_III_C"/>
    <property type="match status" value="1"/>
</dbReference>
<dbReference type="SUPFAM" id="SSF53901">
    <property type="entry name" value="Thiolase-like"/>
    <property type="match status" value="1"/>
</dbReference>
<feature type="domain" description="Beta-ketoacyl-[acyl-carrier-protein] synthase III C-terminal" evidence="3">
    <location>
        <begin position="245"/>
        <end position="334"/>
    </location>
</feature>
<dbReference type="CDD" id="cd00830">
    <property type="entry name" value="KAS_III"/>
    <property type="match status" value="1"/>
</dbReference>
<dbReference type="InterPro" id="IPR013747">
    <property type="entry name" value="ACP_syn_III_C"/>
</dbReference>
<reference evidence="6" key="1">
    <citation type="journal article" date="2019" name="Int. J. Syst. Evol. Microbiol.">
        <title>The Global Catalogue of Microorganisms (GCM) 10K type strain sequencing project: providing services to taxonomists for standard genome sequencing and annotation.</title>
        <authorList>
            <consortium name="The Broad Institute Genomics Platform"/>
            <consortium name="The Broad Institute Genome Sequencing Center for Infectious Disease"/>
            <person name="Wu L."/>
            <person name="Ma J."/>
        </authorList>
    </citation>
    <scope>NUCLEOTIDE SEQUENCE [LARGE SCALE GENOMIC DNA]</scope>
    <source>
        <strain evidence="6">CGMCC 1.12471</strain>
    </source>
</reference>
<dbReference type="PANTHER" id="PTHR34069">
    <property type="entry name" value="3-OXOACYL-[ACYL-CARRIER-PROTEIN] SYNTHASE 3"/>
    <property type="match status" value="1"/>
</dbReference>
<evidence type="ECO:0000259" key="4">
    <source>
        <dbReference type="Pfam" id="PF08545"/>
    </source>
</evidence>
<comment type="caution">
    <text evidence="5">The sequence shown here is derived from an EMBL/GenBank/DDBJ whole genome shotgun (WGS) entry which is preliminary data.</text>
</comment>
<feature type="domain" description="Beta-ketoacyl-[acyl-carrier-protein] synthase III N-terminal" evidence="4">
    <location>
        <begin position="109"/>
        <end position="186"/>
    </location>
</feature>
<evidence type="ECO:0000256" key="2">
    <source>
        <dbReference type="ARBA" id="ARBA00023315"/>
    </source>
</evidence>
<gene>
    <name evidence="5" type="ORF">ACFSBI_01110</name>
</gene>
<evidence type="ECO:0000313" key="5">
    <source>
        <dbReference type="EMBL" id="MFD1720135.1"/>
    </source>
</evidence>